<dbReference type="PANTHER" id="PTHR28388:SF1">
    <property type="entry name" value="TRANSMEMBRANE PROTEIN 237"/>
    <property type="match status" value="1"/>
</dbReference>
<dbReference type="InterPro" id="IPR029409">
    <property type="entry name" value="TMEM237"/>
</dbReference>
<proteinExistence type="inferred from homology"/>
<evidence type="ECO:0000256" key="4">
    <source>
        <dbReference type="ARBA" id="ARBA00022692"/>
    </source>
</evidence>
<dbReference type="GO" id="GO:0035869">
    <property type="term" value="C:ciliary transition zone"/>
    <property type="evidence" value="ECO:0007669"/>
    <property type="project" value="TreeGrafter"/>
</dbReference>
<evidence type="ECO:0000256" key="9">
    <source>
        <dbReference type="ARBA" id="ARBA00023273"/>
    </source>
</evidence>
<keyword evidence="8 11" id="KW-0472">Membrane</keyword>
<comment type="subcellular location">
    <subcellularLocation>
        <location evidence="1">Cell projection</location>
        <location evidence="1">Cilium</location>
    </subcellularLocation>
    <subcellularLocation>
        <location evidence="2">Membrane</location>
        <topology evidence="2">Multi-pass membrane protein</topology>
    </subcellularLocation>
</comment>
<reference evidence="12" key="1">
    <citation type="submission" date="2016-03" db="EMBL/GenBank/DDBJ databases">
        <authorList>
            <person name="Ploux O."/>
        </authorList>
    </citation>
    <scope>NUCLEOTIDE SEQUENCE</scope>
    <source>
        <tissue evidence="12">Mantle</tissue>
    </source>
</reference>
<evidence type="ECO:0000256" key="3">
    <source>
        <dbReference type="ARBA" id="ARBA00008783"/>
    </source>
</evidence>
<evidence type="ECO:0000256" key="6">
    <source>
        <dbReference type="ARBA" id="ARBA00022989"/>
    </source>
</evidence>
<keyword evidence="7" id="KW-0969">Cilium</keyword>
<evidence type="ECO:0000256" key="10">
    <source>
        <dbReference type="ARBA" id="ARBA00025631"/>
    </source>
</evidence>
<feature type="non-terminal residue" evidence="12">
    <location>
        <position position="172"/>
    </location>
</feature>
<dbReference type="EMBL" id="GELH01000898">
    <property type="protein sequence ID" value="JAS03374.1"/>
    <property type="molecule type" value="Transcribed_RNA"/>
</dbReference>
<evidence type="ECO:0000256" key="2">
    <source>
        <dbReference type="ARBA" id="ARBA00004141"/>
    </source>
</evidence>
<comment type="function">
    <text evidence="10">Component of the transition zone in primary cilia. Required for ciliogenesis.</text>
</comment>
<accession>A0A194ALI6</accession>
<evidence type="ECO:0000256" key="5">
    <source>
        <dbReference type="ARBA" id="ARBA00022794"/>
    </source>
</evidence>
<evidence type="ECO:0000256" key="11">
    <source>
        <dbReference type="SAM" id="Phobius"/>
    </source>
</evidence>
<keyword evidence="6 11" id="KW-1133">Transmembrane helix</keyword>
<name>A0A194ALI6_PINFU</name>
<dbReference type="EMBL" id="GELH01000897">
    <property type="protein sequence ID" value="JAS03375.1"/>
    <property type="molecule type" value="Transcribed_RNA"/>
</dbReference>
<evidence type="ECO:0000256" key="7">
    <source>
        <dbReference type="ARBA" id="ARBA00023069"/>
    </source>
</evidence>
<feature type="transmembrane region" description="Helical" evidence="11">
    <location>
        <begin position="147"/>
        <end position="170"/>
    </location>
</feature>
<dbReference type="GO" id="GO:0016020">
    <property type="term" value="C:membrane"/>
    <property type="evidence" value="ECO:0007669"/>
    <property type="project" value="UniProtKB-SubCell"/>
</dbReference>
<comment type="similarity">
    <text evidence="3">Belongs to the TMEM237 family.</text>
</comment>
<dbReference type="GO" id="GO:0060271">
    <property type="term" value="P:cilium assembly"/>
    <property type="evidence" value="ECO:0007669"/>
    <property type="project" value="TreeGrafter"/>
</dbReference>
<dbReference type="Pfam" id="PF15383">
    <property type="entry name" value="TMEM237"/>
    <property type="match status" value="1"/>
</dbReference>
<evidence type="ECO:0000256" key="1">
    <source>
        <dbReference type="ARBA" id="ARBA00004138"/>
    </source>
</evidence>
<sequence>MHPYSTESVVLKSQPLDKLFIETNSGFKKERKTVFAKKLAEEEAIRVVEPEKPSNTTIAFAISTHNIFMVFCMFIHGITAGIALWHIVMTYILLYFDNIDFLEHYRILALPTQCLFYFLLVICMVSACDRNDIGYPTRRWVLQSLTLQTGTVAVLLYLASLICSLSAAHLED</sequence>
<organism evidence="12">
    <name type="scientific">Pinctada fucata</name>
    <name type="common">Akoya pearl oyster</name>
    <name type="synonym">Pinctada imbricata fucata</name>
    <dbReference type="NCBI Taxonomy" id="50426"/>
    <lineage>
        <taxon>Eukaryota</taxon>
        <taxon>Metazoa</taxon>
        <taxon>Spiralia</taxon>
        <taxon>Lophotrochozoa</taxon>
        <taxon>Mollusca</taxon>
        <taxon>Bivalvia</taxon>
        <taxon>Autobranchia</taxon>
        <taxon>Pteriomorphia</taxon>
        <taxon>Pterioida</taxon>
        <taxon>Pterioidea</taxon>
        <taxon>Pteriidae</taxon>
        <taxon>Pinctada</taxon>
    </lineage>
</organism>
<protein>
    <submittedName>
        <fullName evidence="12">Putative transmembrane protein 237-like protein</fullName>
    </submittedName>
</protein>
<feature type="transmembrane region" description="Helical" evidence="11">
    <location>
        <begin position="67"/>
        <end position="96"/>
    </location>
</feature>
<dbReference type="PANTHER" id="PTHR28388">
    <property type="entry name" value="TRANSMEMBRANE PROTEIN 237"/>
    <property type="match status" value="1"/>
</dbReference>
<keyword evidence="9" id="KW-0966">Cell projection</keyword>
<feature type="transmembrane region" description="Helical" evidence="11">
    <location>
        <begin position="108"/>
        <end position="127"/>
    </location>
</feature>
<evidence type="ECO:0000256" key="8">
    <source>
        <dbReference type="ARBA" id="ARBA00023136"/>
    </source>
</evidence>
<evidence type="ECO:0000313" key="12">
    <source>
        <dbReference type="EMBL" id="JAS03375.1"/>
    </source>
</evidence>
<keyword evidence="4 11" id="KW-0812">Transmembrane</keyword>
<keyword evidence="5" id="KW-0970">Cilium biogenesis/degradation</keyword>
<dbReference type="AlphaFoldDB" id="A0A194ALI6"/>